<comment type="caution">
    <text evidence="3">The sequence shown here is derived from an EMBL/GenBank/DDBJ whole genome shotgun (WGS) entry which is preliminary data.</text>
</comment>
<protein>
    <recommendedName>
        <fullName evidence="2">Retrotransposon gag domain-containing protein</fullName>
    </recommendedName>
</protein>
<sequence>ANKEKTSKEADAALNVNILDFCEEHYDDILLVIMVKIRRDKRKEVHARPDFGESPKKSRRVREGSQNSSTGTLPARYRNPSEKSKMRDRLSYNDGNVFNRIGHRRANPKDRSHSRGRPHRRDSSPSIDRPRSKDRLRGIEESYEEGKANPRYLAYRRAVPMMEDTGSESQKDASLQVKKIWQCSGTARVWFDELPSESIDGYKDLKAVFLAYFMQQKKYVKDLVEIHNIKQRDGETIKDFIERFKVETGRMKGAPECMRIFGFMHRVNNPKLTKRLNEHVPKTMEEMMTAITAFIRRETAAASKKKGHTSWKPHDQPKRTPKKNFAAKAGKFKPPPPMLTPIENRSSNKFCDFHNDKGHNTDEYVGKKEVSVKDKSTKIYMVQLWHRMTRQKVTQSFARIREITFPPLATSRGTEGPLVIEAKINRHMIHRMYVGRGSSTKVLYEHCFNQLRSKIKSQMVPTTTSLTGFSEETIWPLGQLRLLVIIGDAEHSTKVWMNFMIVRSLSPYNGIIGRPGIREIQAVPSTAHRMLKFPVDGEIVTIRSTILIPTEYATVTTASKEILKEAEVRHENFKVALHWNLPDQEVVAKGRMKLCSLLKENLDIFA</sequence>
<feature type="compositionally biased region" description="Basic and acidic residues" evidence="1">
    <location>
        <begin position="42"/>
        <end position="56"/>
    </location>
</feature>
<dbReference type="InterPro" id="IPR005162">
    <property type="entry name" value="Retrotrans_gag_dom"/>
</dbReference>
<dbReference type="PANTHER" id="PTHR33240">
    <property type="entry name" value="OS08G0508500 PROTEIN"/>
    <property type="match status" value="1"/>
</dbReference>
<evidence type="ECO:0000313" key="3">
    <source>
        <dbReference type="EMBL" id="GEY59991.1"/>
    </source>
</evidence>
<dbReference type="PANTHER" id="PTHR33240:SF15">
    <property type="entry name" value="GAG-PRO-LIKE PROTEIN"/>
    <property type="match status" value="1"/>
</dbReference>
<evidence type="ECO:0000259" key="2">
    <source>
        <dbReference type="Pfam" id="PF03732"/>
    </source>
</evidence>
<gene>
    <name evidence="3" type="ORF">Tci_431965</name>
</gene>
<feature type="non-terminal residue" evidence="3">
    <location>
        <position position="1"/>
    </location>
</feature>
<evidence type="ECO:0000256" key="1">
    <source>
        <dbReference type="SAM" id="MobiDB-lite"/>
    </source>
</evidence>
<feature type="compositionally biased region" description="Basic and acidic residues" evidence="1">
    <location>
        <begin position="79"/>
        <end position="91"/>
    </location>
</feature>
<dbReference type="AlphaFoldDB" id="A0A699HQP8"/>
<accession>A0A699HQP8</accession>
<feature type="domain" description="Retrotransposon gag" evidence="2">
    <location>
        <begin position="181"/>
        <end position="246"/>
    </location>
</feature>
<reference evidence="3" key="1">
    <citation type="journal article" date="2019" name="Sci. Rep.">
        <title>Draft genome of Tanacetum cinerariifolium, the natural source of mosquito coil.</title>
        <authorList>
            <person name="Yamashiro T."/>
            <person name="Shiraishi A."/>
            <person name="Satake H."/>
            <person name="Nakayama K."/>
        </authorList>
    </citation>
    <scope>NUCLEOTIDE SEQUENCE</scope>
</reference>
<feature type="compositionally biased region" description="Basic and acidic residues" evidence="1">
    <location>
        <begin position="128"/>
        <end position="141"/>
    </location>
</feature>
<proteinExistence type="predicted"/>
<dbReference type="Pfam" id="PF03732">
    <property type="entry name" value="Retrotrans_gag"/>
    <property type="match status" value="1"/>
</dbReference>
<feature type="region of interest" description="Disordered" evidence="1">
    <location>
        <begin position="302"/>
        <end position="341"/>
    </location>
</feature>
<organism evidence="3">
    <name type="scientific">Tanacetum cinerariifolium</name>
    <name type="common">Dalmatian daisy</name>
    <name type="synonym">Chrysanthemum cinerariifolium</name>
    <dbReference type="NCBI Taxonomy" id="118510"/>
    <lineage>
        <taxon>Eukaryota</taxon>
        <taxon>Viridiplantae</taxon>
        <taxon>Streptophyta</taxon>
        <taxon>Embryophyta</taxon>
        <taxon>Tracheophyta</taxon>
        <taxon>Spermatophyta</taxon>
        <taxon>Magnoliopsida</taxon>
        <taxon>eudicotyledons</taxon>
        <taxon>Gunneridae</taxon>
        <taxon>Pentapetalae</taxon>
        <taxon>asterids</taxon>
        <taxon>campanulids</taxon>
        <taxon>Asterales</taxon>
        <taxon>Asteraceae</taxon>
        <taxon>Asteroideae</taxon>
        <taxon>Anthemideae</taxon>
        <taxon>Anthemidinae</taxon>
        <taxon>Tanacetum</taxon>
    </lineage>
</organism>
<dbReference type="EMBL" id="BKCJ010192402">
    <property type="protein sequence ID" value="GEY59991.1"/>
    <property type="molecule type" value="Genomic_DNA"/>
</dbReference>
<name>A0A699HQP8_TANCI</name>
<feature type="region of interest" description="Disordered" evidence="1">
    <location>
        <begin position="42"/>
        <end position="141"/>
    </location>
</feature>